<sequence>MLRSKGLSLRLMVNVLVLFTVIVTVTISAFIAYQSEKNTLFRTTFDMNQAYSEKISETVNSLFGALSNSLSTFGEHVVDDLTRPDLDELVELYWKGHSSFNAVFIIDRDGKIVTGTNMDQIPKGQVITSDGTQQALREKRPLVSEPYMSTTNKLIVLISTPMFDKNGEYVGFIGGSIRLHETDLFQTILSSSASQPLTETYPYVVSHSGQLLYHPDPNRIGEKITGNAVIDQLIEGHSGTMRVVNSLGVDMLASYSYIDKSGWGIVSQTPADLILASARKLILNIYMYMIPAILIIFAVNYVLISKLAEPFSKLAKFARQLSPKQSNNDELPKIHHWNDEANELHKALERAVRHFRYQYQRLYEAAQTDPLTGLFNRRTLDDYIQVWSTENVQFSLMVFDLDNFKRINDTYGHECGDEVLQFFANAVKKIVGDQGVCCRFGGEEFVVLVPSELLGQATLLAESIRTYMMDNIGPSGEIVTVSIGVAKYPEHATSADQLFHVADHALYQAKHNGRNQIVLAGQASRHQPEIHL</sequence>
<dbReference type="Pfam" id="PF02743">
    <property type="entry name" value="dCache_1"/>
    <property type="match status" value="1"/>
</dbReference>
<evidence type="ECO:0000256" key="1">
    <source>
        <dbReference type="ARBA" id="ARBA00004651"/>
    </source>
</evidence>
<dbReference type="GO" id="GO:0052621">
    <property type="term" value="F:diguanylate cyclase activity"/>
    <property type="evidence" value="ECO:0007669"/>
    <property type="project" value="TreeGrafter"/>
</dbReference>
<dbReference type="Proteomes" id="UP001178662">
    <property type="component" value="Chromosome"/>
</dbReference>
<dbReference type="SUPFAM" id="SSF103190">
    <property type="entry name" value="Sensory domain-like"/>
    <property type="match status" value="2"/>
</dbReference>
<dbReference type="PROSITE" id="PS50887">
    <property type="entry name" value="GGDEF"/>
    <property type="match status" value="1"/>
</dbReference>
<gene>
    <name evidence="8" type="ORF">P0Y55_04395</name>
</gene>
<evidence type="ECO:0000313" key="9">
    <source>
        <dbReference type="Proteomes" id="UP001178662"/>
    </source>
</evidence>
<dbReference type="InterPro" id="IPR033479">
    <property type="entry name" value="dCache_1"/>
</dbReference>
<dbReference type="InterPro" id="IPR029787">
    <property type="entry name" value="Nucleotide_cyclase"/>
</dbReference>
<dbReference type="GO" id="GO:0005886">
    <property type="term" value="C:plasma membrane"/>
    <property type="evidence" value="ECO:0007669"/>
    <property type="project" value="UniProtKB-SubCell"/>
</dbReference>
<dbReference type="PANTHER" id="PTHR45138:SF9">
    <property type="entry name" value="DIGUANYLATE CYCLASE DGCM-RELATED"/>
    <property type="match status" value="1"/>
</dbReference>
<keyword evidence="4 6" id="KW-1133">Transmembrane helix</keyword>
<dbReference type="FunFam" id="3.30.70.270:FF:000001">
    <property type="entry name" value="Diguanylate cyclase domain protein"/>
    <property type="match status" value="1"/>
</dbReference>
<dbReference type="Gene3D" id="3.30.450.20">
    <property type="entry name" value="PAS domain"/>
    <property type="match status" value="1"/>
</dbReference>
<accession>A0AA95EYV9</accession>
<evidence type="ECO:0000256" key="6">
    <source>
        <dbReference type="SAM" id="Phobius"/>
    </source>
</evidence>
<dbReference type="AlphaFoldDB" id="A0AA95EYV9"/>
<evidence type="ECO:0000256" key="3">
    <source>
        <dbReference type="ARBA" id="ARBA00022692"/>
    </source>
</evidence>
<evidence type="ECO:0000313" key="8">
    <source>
        <dbReference type="EMBL" id="WEK55309.1"/>
    </source>
</evidence>
<dbReference type="CDD" id="cd18773">
    <property type="entry name" value="PDC1_HK_sensor"/>
    <property type="match status" value="1"/>
</dbReference>
<dbReference type="Pfam" id="PF00990">
    <property type="entry name" value="GGDEF"/>
    <property type="match status" value="1"/>
</dbReference>
<comment type="subcellular location">
    <subcellularLocation>
        <location evidence="1">Cell membrane</location>
        <topology evidence="1">Multi-pass membrane protein</topology>
    </subcellularLocation>
</comment>
<evidence type="ECO:0000256" key="5">
    <source>
        <dbReference type="ARBA" id="ARBA00023136"/>
    </source>
</evidence>
<feature type="domain" description="GGDEF" evidence="7">
    <location>
        <begin position="392"/>
        <end position="522"/>
    </location>
</feature>
<evidence type="ECO:0000256" key="4">
    <source>
        <dbReference type="ARBA" id="ARBA00022989"/>
    </source>
</evidence>
<keyword evidence="2" id="KW-1003">Cell membrane</keyword>
<feature type="transmembrane region" description="Helical" evidence="6">
    <location>
        <begin position="285"/>
        <end position="304"/>
    </location>
</feature>
<dbReference type="EMBL" id="CP119317">
    <property type="protein sequence ID" value="WEK55309.1"/>
    <property type="molecule type" value="Genomic_DNA"/>
</dbReference>
<name>A0AA95EYV9_9BACL</name>
<dbReference type="CDD" id="cd01949">
    <property type="entry name" value="GGDEF"/>
    <property type="match status" value="1"/>
</dbReference>
<keyword evidence="3 6" id="KW-0812">Transmembrane</keyword>
<dbReference type="GO" id="GO:0043709">
    <property type="term" value="P:cell adhesion involved in single-species biofilm formation"/>
    <property type="evidence" value="ECO:0007669"/>
    <property type="project" value="TreeGrafter"/>
</dbReference>
<dbReference type="InterPro" id="IPR043128">
    <property type="entry name" value="Rev_trsase/Diguanyl_cyclase"/>
</dbReference>
<dbReference type="GO" id="GO:1902201">
    <property type="term" value="P:negative regulation of bacterial-type flagellum-dependent cell motility"/>
    <property type="evidence" value="ECO:0007669"/>
    <property type="project" value="TreeGrafter"/>
</dbReference>
<organism evidence="8 9">
    <name type="scientific">Candidatus Cohnella colombiensis</name>
    <dbReference type="NCBI Taxonomy" id="3121368"/>
    <lineage>
        <taxon>Bacteria</taxon>
        <taxon>Bacillati</taxon>
        <taxon>Bacillota</taxon>
        <taxon>Bacilli</taxon>
        <taxon>Bacillales</taxon>
        <taxon>Paenibacillaceae</taxon>
        <taxon>Cohnella</taxon>
    </lineage>
</organism>
<evidence type="ECO:0000256" key="2">
    <source>
        <dbReference type="ARBA" id="ARBA00022475"/>
    </source>
</evidence>
<dbReference type="InterPro" id="IPR000160">
    <property type="entry name" value="GGDEF_dom"/>
</dbReference>
<dbReference type="PANTHER" id="PTHR45138">
    <property type="entry name" value="REGULATORY COMPONENTS OF SENSORY TRANSDUCTION SYSTEM"/>
    <property type="match status" value="1"/>
</dbReference>
<reference evidence="8" key="1">
    <citation type="submission" date="2023-03" db="EMBL/GenBank/DDBJ databases">
        <title>Andean soil-derived lignocellulolytic bacterial consortium as a source of novel taxa and putative plastic-active enzymes.</title>
        <authorList>
            <person name="Diaz-Garcia L."/>
            <person name="Chuvochina M."/>
            <person name="Feuerriegel G."/>
            <person name="Bunk B."/>
            <person name="Sproer C."/>
            <person name="Streit W.R."/>
            <person name="Rodriguez L.M."/>
            <person name="Overmann J."/>
            <person name="Jimenez D.J."/>
        </authorList>
    </citation>
    <scope>NUCLEOTIDE SEQUENCE</scope>
    <source>
        <strain evidence="8">MAG 2441</strain>
    </source>
</reference>
<keyword evidence="9" id="KW-1185">Reference proteome</keyword>
<dbReference type="SUPFAM" id="SSF55073">
    <property type="entry name" value="Nucleotide cyclase"/>
    <property type="match status" value="1"/>
</dbReference>
<protein>
    <submittedName>
        <fullName evidence="8">Sensor domain-containing diguanylate cyclase</fullName>
    </submittedName>
</protein>
<dbReference type="Gene3D" id="3.30.70.270">
    <property type="match status" value="1"/>
</dbReference>
<dbReference type="InterPro" id="IPR029151">
    <property type="entry name" value="Sensor-like_sf"/>
</dbReference>
<evidence type="ECO:0000259" key="7">
    <source>
        <dbReference type="PROSITE" id="PS50887"/>
    </source>
</evidence>
<feature type="transmembrane region" description="Helical" evidence="6">
    <location>
        <begin position="12"/>
        <end position="33"/>
    </location>
</feature>
<dbReference type="SMART" id="SM00267">
    <property type="entry name" value="GGDEF"/>
    <property type="match status" value="1"/>
</dbReference>
<dbReference type="NCBIfam" id="TIGR00254">
    <property type="entry name" value="GGDEF"/>
    <property type="match status" value="1"/>
</dbReference>
<dbReference type="CDD" id="cd12912">
    <property type="entry name" value="PDC2_MCP_like"/>
    <property type="match status" value="1"/>
</dbReference>
<keyword evidence="5 6" id="KW-0472">Membrane</keyword>
<dbReference type="InterPro" id="IPR050469">
    <property type="entry name" value="Diguanylate_Cyclase"/>
</dbReference>
<proteinExistence type="predicted"/>